<organism evidence="1 2">
    <name type="scientific">Gossypium davidsonii</name>
    <name type="common">Davidson's cotton</name>
    <name type="synonym">Gossypium klotzschianum subsp. davidsonii</name>
    <dbReference type="NCBI Taxonomy" id="34287"/>
    <lineage>
        <taxon>Eukaryota</taxon>
        <taxon>Viridiplantae</taxon>
        <taxon>Streptophyta</taxon>
        <taxon>Embryophyta</taxon>
        <taxon>Tracheophyta</taxon>
        <taxon>Spermatophyta</taxon>
        <taxon>Magnoliopsida</taxon>
        <taxon>eudicotyledons</taxon>
        <taxon>Gunneridae</taxon>
        <taxon>Pentapetalae</taxon>
        <taxon>rosids</taxon>
        <taxon>malvids</taxon>
        <taxon>Malvales</taxon>
        <taxon>Malvaceae</taxon>
        <taxon>Malvoideae</taxon>
        <taxon>Gossypium</taxon>
    </lineage>
</organism>
<comment type="caution">
    <text evidence="1">The sequence shown here is derived from an EMBL/GenBank/DDBJ whole genome shotgun (WGS) entry which is preliminary data.</text>
</comment>
<dbReference type="EMBL" id="JABFAC010000001">
    <property type="protein sequence ID" value="MBA0604630.1"/>
    <property type="molecule type" value="Genomic_DNA"/>
</dbReference>
<reference evidence="1 2" key="1">
    <citation type="journal article" date="2019" name="Genome Biol. Evol.">
        <title>Insights into the evolution of the New World diploid cottons (Gossypium, subgenus Houzingenia) based on genome sequencing.</title>
        <authorList>
            <person name="Grover C.E."/>
            <person name="Arick M.A. 2nd"/>
            <person name="Thrash A."/>
            <person name="Conover J.L."/>
            <person name="Sanders W.S."/>
            <person name="Peterson D.G."/>
            <person name="Frelichowski J.E."/>
            <person name="Scheffler J.A."/>
            <person name="Scheffler B.E."/>
            <person name="Wendel J.F."/>
        </authorList>
    </citation>
    <scope>NUCLEOTIDE SEQUENCE [LARGE SCALE GENOMIC DNA]</scope>
    <source>
        <strain evidence="1">27</strain>
        <tissue evidence="1">Leaf</tissue>
    </source>
</reference>
<proteinExistence type="predicted"/>
<keyword evidence="2" id="KW-1185">Reference proteome</keyword>
<evidence type="ECO:0000313" key="1">
    <source>
        <dbReference type="EMBL" id="MBA0604630.1"/>
    </source>
</evidence>
<accession>A0A7J8QTP1</accession>
<name>A0A7J8QTP1_GOSDV</name>
<protein>
    <submittedName>
        <fullName evidence="1">Uncharacterized protein</fullName>
    </submittedName>
</protein>
<sequence length="143" mass="15160">METNSTTTSFIANDEQLEFLMDSYFSRILQGSGSVAKNALKPGQAAAGCGRNPYDSCLSNPNRPITTEIAAITPVPAAGEKPITENLAKIPEKERNLSVSTFSDEAQNRRDGSQRGCCYRFGARGKVSGTASTDMSRSGTASG</sequence>
<evidence type="ECO:0000313" key="2">
    <source>
        <dbReference type="Proteomes" id="UP000593561"/>
    </source>
</evidence>
<dbReference type="AlphaFoldDB" id="A0A7J8QTP1"/>
<gene>
    <name evidence="1" type="ORF">Godav_017280</name>
</gene>
<dbReference type="Proteomes" id="UP000593561">
    <property type="component" value="Unassembled WGS sequence"/>
</dbReference>